<dbReference type="SUPFAM" id="SSF55785">
    <property type="entry name" value="PYP-like sensor domain (PAS domain)"/>
    <property type="match status" value="1"/>
</dbReference>
<dbReference type="InterPro" id="IPR052162">
    <property type="entry name" value="Sensor_kinase/Photoreceptor"/>
</dbReference>
<dbReference type="SMART" id="SM00388">
    <property type="entry name" value="HisKA"/>
    <property type="match status" value="1"/>
</dbReference>
<proteinExistence type="predicted"/>
<dbReference type="GO" id="GO:0000155">
    <property type="term" value="F:phosphorelay sensor kinase activity"/>
    <property type="evidence" value="ECO:0007669"/>
    <property type="project" value="InterPro"/>
</dbReference>
<feature type="transmembrane region" description="Helical" evidence="7">
    <location>
        <begin position="71"/>
        <end position="93"/>
    </location>
</feature>
<accession>A0A6B0T523</accession>
<evidence type="ECO:0000256" key="5">
    <source>
        <dbReference type="ARBA" id="ARBA00022777"/>
    </source>
</evidence>
<dbReference type="OrthoDB" id="106630at2157"/>
<dbReference type="SMART" id="SM00387">
    <property type="entry name" value="HATPase_c"/>
    <property type="match status" value="1"/>
</dbReference>
<dbReference type="SUPFAM" id="SSF47384">
    <property type="entry name" value="Homodimeric domain of signal transducing histidine kinase"/>
    <property type="match status" value="1"/>
</dbReference>
<dbReference type="AlphaFoldDB" id="A0A6B0T523"/>
<feature type="transmembrane region" description="Helical" evidence="7">
    <location>
        <begin position="105"/>
        <end position="127"/>
    </location>
</feature>
<evidence type="ECO:0000259" key="8">
    <source>
        <dbReference type="PROSITE" id="PS50109"/>
    </source>
</evidence>
<dbReference type="InterPro" id="IPR003594">
    <property type="entry name" value="HATPase_dom"/>
</dbReference>
<dbReference type="InterPro" id="IPR005467">
    <property type="entry name" value="His_kinase_dom"/>
</dbReference>
<dbReference type="RefSeq" id="WP_159762752.1">
    <property type="nucleotide sequence ID" value="NZ_WUUT01000001.1"/>
</dbReference>
<dbReference type="Proteomes" id="UP000466535">
    <property type="component" value="Unassembled WGS sequence"/>
</dbReference>
<organism evidence="9 10">
    <name type="scientific">Halovenus carboxidivorans</name>
    <dbReference type="NCBI Taxonomy" id="2692199"/>
    <lineage>
        <taxon>Archaea</taxon>
        <taxon>Methanobacteriati</taxon>
        <taxon>Methanobacteriota</taxon>
        <taxon>Stenosarchaea group</taxon>
        <taxon>Halobacteria</taxon>
        <taxon>Halobacteriales</taxon>
        <taxon>Haloarculaceae</taxon>
        <taxon>Halovenus</taxon>
    </lineage>
</organism>
<dbReference type="PANTHER" id="PTHR43304">
    <property type="entry name" value="PHYTOCHROME-LIKE PROTEIN CPH1"/>
    <property type="match status" value="1"/>
</dbReference>
<dbReference type="PANTHER" id="PTHR43304:SF1">
    <property type="entry name" value="PAC DOMAIN-CONTAINING PROTEIN"/>
    <property type="match status" value="1"/>
</dbReference>
<keyword evidence="7" id="KW-1133">Transmembrane helix</keyword>
<dbReference type="EC" id="2.7.13.3" evidence="2"/>
<evidence type="ECO:0000313" key="10">
    <source>
        <dbReference type="Proteomes" id="UP000466535"/>
    </source>
</evidence>
<evidence type="ECO:0000256" key="2">
    <source>
        <dbReference type="ARBA" id="ARBA00012438"/>
    </source>
</evidence>
<protein>
    <recommendedName>
        <fullName evidence="2">histidine kinase</fullName>
        <ecNumber evidence="2">2.7.13.3</ecNumber>
    </recommendedName>
</protein>
<dbReference type="InterPro" id="IPR003661">
    <property type="entry name" value="HisK_dim/P_dom"/>
</dbReference>
<dbReference type="PROSITE" id="PS50109">
    <property type="entry name" value="HIS_KIN"/>
    <property type="match status" value="1"/>
</dbReference>
<keyword evidence="5 9" id="KW-0418">Kinase</keyword>
<dbReference type="PRINTS" id="PR00344">
    <property type="entry name" value="BCTRLSENSOR"/>
</dbReference>
<dbReference type="Pfam" id="PF00512">
    <property type="entry name" value="HisKA"/>
    <property type="match status" value="1"/>
</dbReference>
<sequence length="488" mass="54179">MSLDKRRYAVLLAGLGALLAVFPLLDVYADWAEQGEPLWLTLAENSLPLLLTAVLVAGSVWLYYNREEIYLAMILRWGVVGLIGILLIFAWVLGLQSFQEQFKPVVLGTHTAIGGAIAGGTIGYAMARNRESREQIEAERDRWSALFENDPNGVVDLAFESGEPVIAAANERFVDLFDAADPSGRSLLSVVDHGSSEADRITDSIRRGERYSTELTVTTGEQRLYLTTQIVPYGEDSEPTAFAIYSDITDLRETQEQLQRQMDQLEASNERLQQFAYIASHDLQEPLRMVSSYMSLLESEYRDELDEEAKEYIDFAANGATRMQDMIDALLEYSRVRTEGEEFTETDATAVLEETIQSLELQIDEAGATVAYDDLPTVEADRSQLGQLFQNLIANAIDHGDGPTITVESERRDGSVVFSVADDGPGIPESQQETIFELFKQGDRESDGTGMGLAICDRIVSRHGGEIWVESEDGEGATFYFSIPQDRA</sequence>
<name>A0A6B0T523_9EURY</name>
<evidence type="ECO:0000256" key="4">
    <source>
        <dbReference type="ARBA" id="ARBA00022679"/>
    </source>
</evidence>
<comment type="catalytic activity">
    <reaction evidence="1">
        <text>ATP + protein L-histidine = ADP + protein N-phospho-L-histidine.</text>
        <dbReference type="EC" id="2.7.13.3"/>
    </reaction>
</comment>
<dbReference type="InterPro" id="IPR036097">
    <property type="entry name" value="HisK_dim/P_sf"/>
</dbReference>
<evidence type="ECO:0000256" key="1">
    <source>
        <dbReference type="ARBA" id="ARBA00000085"/>
    </source>
</evidence>
<dbReference type="Gene3D" id="3.30.565.10">
    <property type="entry name" value="Histidine kinase-like ATPase, C-terminal domain"/>
    <property type="match status" value="1"/>
</dbReference>
<keyword evidence="7" id="KW-0812">Transmembrane</keyword>
<comment type="caution">
    <text evidence="9">The sequence shown here is derived from an EMBL/GenBank/DDBJ whole genome shotgun (WGS) entry which is preliminary data.</text>
</comment>
<keyword evidence="4" id="KW-0808">Transferase</keyword>
<dbReference type="Gene3D" id="3.30.450.20">
    <property type="entry name" value="PAS domain"/>
    <property type="match status" value="1"/>
</dbReference>
<keyword evidence="3" id="KW-0597">Phosphoprotein</keyword>
<reference evidence="9 10" key="1">
    <citation type="submission" date="2019-12" db="EMBL/GenBank/DDBJ databases">
        <title>Isolation and characterization of three novel carbon monoxide-oxidizing members of Halobacteria from salione crusts and soils.</title>
        <authorList>
            <person name="Myers M.R."/>
            <person name="King G.M."/>
        </authorList>
    </citation>
    <scope>NUCLEOTIDE SEQUENCE [LARGE SCALE GENOMIC DNA]</scope>
    <source>
        <strain evidence="9 10">WSH3</strain>
    </source>
</reference>
<feature type="transmembrane region" description="Helical" evidence="7">
    <location>
        <begin position="45"/>
        <end position="64"/>
    </location>
</feature>
<dbReference type="FunFam" id="3.30.565.10:FF:000006">
    <property type="entry name" value="Sensor histidine kinase WalK"/>
    <property type="match status" value="1"/>
</dbReference>
<gene>
    <name evidence="9" type="ORF">GRX03_03340</name>
</gene>
<keyword evidence="10" id="KW-1185">Reference proteome</keyword>
<evidence type="ECO:0000256" key="3">
    <source>
        <dbReference type="ARBA" id="ARBA00022553"/>
    </source>
</evidence>
<evidence type="ECO:0000313" key="9">
    <source>
        <dbReference type="EMBL" id="MXR50643.1"/>
    </source>
</evidence>
<evidence type="ECO:0000256" key="7">
    <source>
        <dbReference type="SAM" id="Phobius"/>
    </source>
</evidence>
<feature type="coiled-coil region" evidence="6">
    <location>
        <begin position="248"/>
        <end position="275"/>
    </location>
</feature>
<dbReference type="SUPFAM" id="SSF55874">
    <property type="entry name" value="ATPase domain of HSP90 chaperone/DNA topoisomerase II/histidine kinase"/>
    <property type="match status" value="1"/>
</dbReference>
<dbReference type="InterPro" id="IPR004358">
    <property type="entry name" value="Sig_transdc_His_kin-like_C"/>
</dbReference>
<keyword evidence="7" id="KW-0472">Membrane</keyword>
<dbReference type="CDD" id="cd00082">
    <property type="entry name" value="HisKA"/>
    <property type="match status" value="1"/>
</dbReference>
<dbReference type="InterPro" id="IPR035965">
    <property type="entry name" value="PAS-like_dom_sf"/>
</dbReference>
<dbReference type="CDD" id="cd00075">
    <property type="entry name" value="HATPase"/>
    <property type="match status" value="1"/>
</dbReference>
<feature type="domain" description="Histidine kinase" evidence="8">
    <location>
        <begin position="278"/>
        <end position="487"/>
    </location>
</feature>
<dbReference type="InterPro" id="IPR036890">
    <property type="entry name" value="HATPase_C_sf"/>
</dbReference>
<dbReference type="Pfam" id="PF02518">
    <property type="entry name" value="HATPase_c"/>
    <property type="match status" value="1"/>
</dbReference>
<dbReference type="Gene3D" id="1.10.287.130">
    <property type="match status" value="1"/>
</dbReference>
<evidence type="ECO:0000256" key="6">
    <source>
        <dbReference type="SAM" id="Coils"/>
    </source>
</evidence>
<keyword evidence="6" id="KW-0175">Coiled coil</keyword>
<dbReference type="EMBL" id="WUUT01000001">
    <property type="protein sequence ID" value="MXR50643.1"/>
    <property type="molecule type" value="Genomic_DNA"/>
</dbReference>